<dbReference type="EMBL" id="JNFP01000028">
    <property type="protein sequence ID" value="KIA62790.1"/>
    <property type="molecule type" value="Genomic_DNA"/>
</dbReference>
<evidence type="ECO:0000313" key="2">
    <source>
        <dbReference type="EMBL" id="KIA62790.1"/>
    </source>
</evidence>
<comment type="caution">
    <text evidence="2">The sequence shown here is derived from an EMBL/GenBank/DDBJ whole genome shotgun (WGS) entry which is preliminary data.</text>
</comment>
<organism evidence="2 3">
    <name type="scientific">Nocardia vulneris</name>
    <dbReference type="NCBI Taxonomy" id="1141657"/>
    <lineage>
        <taxon>Bacteria</taxon>
        <taxon>Bacillati</taxon>
        <taxon>Actinomycetota</taxon>
        <taxon>Actinomycetes</taxon>
        <taxon>Mycobacteriales</taxon>
        <taxon>Nocardiaceae</taxon>
        <taxon>Nocardia</taxon>
    </lineage>
</organism>
<name>A0ABR4ZBT8_9NOCA</name>
<dbReference type="Proteomes" id="UP000031364">
    <property type="component" value="Unassembled WGS sequence"/>
</dbReference>
<feature type="transmembrane region" description="Helical" evidence="1">
    <location>
        <begin position="12"/>
        <end position="35"/>
    </location>
</feature>
<protein>
    <submittedName>
        <fullName evidence="2">Uncharacterized protein</fullName>
    </submittedName>
</protein>
<keyword evidence="3" id="KW-1185">Reference proteome</keyword>
<proteinExistence type="predicted"/>
<keyword evidence="1" id="KW-1133">Transmembrane helix</keyword>
<accession>A0ABR4ZBT8</accession>
<gene>
    <name evidence="2" type="ORF">FG87_23020</name>
</gene>
<sequence>MGLGKRGAWAGLLAGVGVLGVLEVAVLHFVVGAYAPRVVTAVLDVLFGVPTLALLVAMASPLWSVQRVDAERLRLRFGWLAALDVPLGIVRTAEPHRPSVRHPAQTGLDFAEESATVSLIRSPASELVRVEFTEEVPARMQGFRRVRACSAVFSVDAAAEFCAAITARRSSK</sequence>
<keyword evidence="1" id="KW-0472">Membrane</keyword>
<reference evidence="2 3" key="1">
    <citation type="journal article" date="2014" name="Int. J. Syst. Evol. Microbiol.">
        <title>Nocardia vulneris sp. nov., isolated from wounds of human patients in North America.</title>
        <authorList>
            <person name="Lasker B.A."/>
            <person name="Bell M."/>
            <person name="Klenk H.P."/>
            <person name="Sproer C."/>
            <person name="Schumann C."/>
            <person name="Schumann P."/>
            <person name="Brown J.M."/>
        </authorList>
    </citation>
    <scope>NUCLEOTIDE SEQUENCE [LARGE SCALE GENOMIC DNA]</scope>
    <source>
        <strain evidence="2 3">W9851</strain>
    </source>
</reference>
<feature type="transmembrane region" description="Helical" evidence="1">
    <location>
        <begin position="41"/>
        <end position="65"/>
    </location>
</feature>
<evidence type="ECO:0000256" key="1">
    <source>
        <dbReference type="SAM" id="Phobius"/>
    </source>
</evidence>
<keyword evidence="1" id="KW-0812">Transmembrane</keyword>
<evidence type="ECO:0000313" key="3">
    <source>
        <dbReference type="Proteomes" id="UP000031364"/>
    </source>
</evidence>